<evidence type="ECO:0000313" key="5">
    <source>
        <dbReference type="EMBL" id="TXL81924.1"/>
    </source>
</evidence>
<evidence type="ECO:0000259" key="4">
    <source>
        <dbReference type="Pfam" id="PF00496"/>
    </source>
</evidence>
<proteinExistence type="inferred from homology"/>
<keyword evidence="6" id="KW-1185">Reference proteome</keyword>
<feature type="chain" id="PRO_5022765275" evidence="3">
    <location>
        <begin position="28"/>
        <end position="568"/>
    </location>
</feature>
<organism evidence="5 6">
    <name type="scientific">Vineibacter terrae</name>
    <dbReference type="NCBI Taxonomy" id="2586908"/>
    <lineage>
        <taxon>Bacteria</taxon>
        <taxon>Pseudomonadati</taxon>
        <taxon>Pseudomonadota</taxon>
        <taxon>Alphaproteobacteria</taxon>
        <taxon>Hyphomicrobiales</taxon>
        <taxon>Vineibacter</taxon>
    </lineage>
</organism>
<dbReference type="GO" id="GO:0015833">
    <property type="term" value="P:peptide transport"/>
    <property type="evidence" value="ECO:0007669"/>
    <property type="project" value="TreeGrafter"/>
</dbReference>
<name>A0A5C8PV01_9HYPH</name>
<dbReference type="PANTHER" id="PTHR30290">
    <property type="entry name" value="PERIPLASMIC BINDING COMPONENT OF ABC TRANSPORTER"/>
    <property type="match status" value="1"/>
</dbReference>
<comment type="caution">
    <text evidence="5">The sequence shown here is derived from an EMBL/GenBank/DDBJ whole genome shotgun (WGS) entry which is preliminary data.</text>
</comment>
<gene>
    <name evidence="5" type="ORF">FHP25_02330</name>
</gene>
<dbReference type="GO" id="GO:1904680">
    <property type="term" value="F:peptide transmembrane transporter activity"/>
    <property type="evidence" value="ECO:0007669"/>
    <property type="project" value="TreeGrafter"/>
</dbReference>
<dbReference type="Pfam" id="PF00496">
    <property type="entry name" value="SBP_bac_5"/>
    <property type="match status" value="1"/>
</dbReference>
<evidence type="ECO:0000256" key="1">
    <source>
        <dbReference type="ARBA" id="ARBA00004418"/>
    </source>
</evidence>
<feature type="domain" description="Solute-binding protein family 5" evidence="4">
    <location>
        <begin position="101"/>
        <end position="476"/>
    </location>
</feature>
<evidence type="ECO:0000256" key="3">
    <source>
        <dbReference type="SAM" id="SignalP"/>
    </source>
</evidence>
<protein>
    <submittedName>
        <fullName evidence="5">ABC transporter substrate-binding protein</fullName>
    </submittedName>
</protein>
<comment type="similarity">
    <text evidence="2">Belongs to the bacterial solute-binding protein 5 family.</text>
</comment>
<dbReference type="InterPro" id="IPR039424">
    <property type="entry name" value="SBP_5"/>
</dbReference>
<sequence length="568" mass="65217">MKRGWGRSLGAIALGIGLLGGQSAAQAQSSGKPQYGGTLEVGTVYVTLSALSWDPADWNWKSNHDSGQFYEQLFAADLSKSKKHGGKHAFYADAWLPSDAIRGELAESWQWKDKPLRIEIKLRKGIMFPEKAGVMKSRELVADDVVYAYNRLDRSPKKIVGYFDHVEKVEATDSHTVVITFKDFFAEWDYRFGWGYFSGIYPREVAEAGIANWKNANGTGPFMLSDFVAGNSNTYTKNPIYWDKVKLDGTEYKLPFLDKVVYRTIKDEATYITALRTGKLDMLENIRWQNVESLKKSAPQLQWSRWLNMSGTFLSFLVDQKPFDDVRVRRALNMAVNKQEIVKAYYNGHAELFAYPMHPDYIGYYEPLDSMPESIKELFTYDPKKARKLLDEAGMPKSFSFKVQVCSCNPDHMELLPLVAAYLEQIGVKIEIQPMEYAAFLSAMTSRTMTAGYFMNNGHTNPTTTIRKSFTTGQQWNPSGWSDPAFDKKMDEVYRTRDEEKRQEMLKEMTREMLDKAPYLWLPTPYVYTAWWPWVKNYGGELRAGAVRPGPIYARIWLDQELKKKMGY</sequence>
<dbReference type="EMBL" id="VDUZ01000002">
    <property type="protein sequence ID" value="TXL81924.1"/>
    <property type="molecule type" value="Genomic_DNA"/>
</dbReference>
<reference evidence="5 6" key="1">
    <citation type="submission" date="2019-06" db="EMBL/GenBank/DDBJ databases">
        <title>New taxonomy in bacterial strain CC-CFT640, isolated from vineyard.</title>
        <authorList>
            <person name="Lin S.-Y."/>
            <person name="Tsai C.-F."/>
            <person name="Young C.-C."/>
        </authorList>
    </citation>
    <scope>NUCLEOTIDE SEQUENCE [LARGE SCALE GENOMIC DNA]</scope>
    <source>
        <strain evidence="5 6">CC-CFT640</strain>
    </source>
</reference>
<dbReference type="AlphaFoldDB" id="A0A5C8PV01"/>
<feature type="signal peptide" evidence="3">
    <location>
        <begin position="1"/>
        <end position="27"/>
    </location>
</feature>
<dbReference type="Gene3D" id="3.40.190.10">
    <property type="entry name" value="Periplasmic binding protein-like II"/>
    <property type="match status" value="1"/>
</dbReference>
<dbReference type="OrthoDB" id="9803988at2"/>
<dbReference type="RefSeq" id="WP_147845279.1">
    <property type="nucleotide sequence ID" value="NZ_VDUZ01000002.1"/>
</dbReference>
<dbReference type="InterPro" id="IPR000914">
    <property type="entry name" value="SBP_5_dom"/>
</dbReference>
<keyword evidence="3" id="KW-0732">Signal</keyword>
<evidence type="ECO:0000313" key="6">
    <source>
        <dbReference type="Proteomes" id="UP000321638"/>
    </source>
</evidence>
<dbReference type="CDD" id="cd00995">
    <property type="entry name" value="PBP2_NikA_DppA_OppA_like"/>
    <property type="match status" value="1"/>
</dbReference>
<dbReference type="Proteomes" id="UP000321638">
    <property type="component" value="Unassembled WGS sequence"/>
</dbReference>
<dbReference type="SUPFAM" id="SSF53850">
    <property type="entry name" value="Periplasmic binding protein-like II"/>
    <property type="match status" value="1"/>
</dbReference>
<accession>A0A5C8PV01</accession>
<evidence type="ECO:0000256" key="2">
    <source>
        <dbReference type="ARBA" id="ARBA00005695"/>
    </source>
</evidence>
<dbReference type="Gene3D" id="3.10.105.10">
    <property type="entry name" value="Dipeptide-binding Protein, Domain 3"/>
    <property type="match status" value="1"/>
</dbReference>
<comment type="subcellular location">
    <subcellularLocation>
        <location evidence="1">Periplasm</location>
    </subcellularLocation>
</comment>